<proteinExistence type="predicted"/>
<protein>
    <submittedName>
        <fullName evidence="4">TetR family transcriptional regulator</fullName>
    </submittedName>
</protein>
<dbReference type="PRINTS" id="PR00455">
    <property type="entry name" value="HTHTETR"/>
</dbReference>
<dbReference type="InterPro" id="IPR009057">
    <property type="entry name" value="Homeodomain-like_sf"/>
</dbReference>
<gene>
    <name evidence="4" type="ORF">GO014_17605</name>
</gene>
<dbReference type="AlphaFoldDB" id="A0A7X3K4X2"/>
<feature type="domain" description="HTH tetR-type" evidence="3">
    <location>
        <begin position="23"/>
        <end position="83"/>
    </location>
</feature>
<dbReference type="InterPro" id="IPR001647">
    <property type="entry name" value="HTH_TetR"/>
</dbReference>
<dbReference type="SUPFAM" id="SSF46689">
    <property type="entry name" value="Homeodomain-like"/>
    <property type="match status" value="1"/>
</dbReference>
<dbReference type="PANTHER" id="PTHR30328">
    <property type="entry name" value="TRANSCRIPTIONAL REPRESSOR"/>
    <property type="match status" value="1"/>
</dbReference>
<dbReference type="Pfam" id="PF17938">
    <property type="entry name" value="TetR_C_29"/>
    <property type="match status" value="1"/>
</dbReference>
<dbReference type="SUPFAM" id="SSF48498">
    <property type="entry name" value="Tetracyclin repressor-like, C-terminal domain"/>
    <property type="match status" value="1"/>
</dbReference>
<feature type="DNA-binding region" description="H-T-H motif" evidence="2">
    <location>
        <begin position="46"/>
        <end position="65"/>
    </location>
</feature>
<evidence type="ECO:0000256" key="1">
    <source>
        <dbReference type="ARBA" id="ARBA00023125"/>
    </source>
</evidence>
<sequence>MGITMVEATKSRARVRRAGRNADQAKADLLASARREFADKGFALAGIEAIAEPTGLNKKMIYHYFGSKEELYIAVLEEVYLGIRKMEDALPLDELEPLAAIQRLVEATWDYYVTNPDFIALVNQENLLGAIYLKKSGIVKRRTSVLLKRVKAILKKGADQGRIRPDIDPLQLNHSIAGLGFYYLNNRFTNTQIYNFDHMTPEALAMRRAFIVDFVMRAIMSKEEIARLER</sequence>
<dbReference type="EMBL" id="WQRF01000010">
    <property type="protein sequence ID" value="MVT00837.1"/>
    <property type="molecule type" value="Genomic_DNA"/>
</dbReference>
<evidence type="ECO:0000313" key="4">
    <source>
        <dbReference type="EMBL" id="MVT00837.1"/>
    </source>
</evidence>
<name>A0A7X3K4X2_9HYPH</name>
<dbReference type="InterPro" id="IPR050109">
    <property type="entry name" value="HTH-type_TetR-like_transc_reg"/>
</dbReference>
<dbReference type="InterPro" id="IPR041474">
    <property type="entry name" value="NicS_C"/>
</dbReference>
<evidence type="ECO:0000313" key="5">
    <source>
        <dbReference type="Proteomes" id="UP000438106"/>
    </source>
</evidence>
<dbReference type="GO" id="GO:0003677">
    <property type="term" value="F:DNA binding"/>
    <property type="evidence" value="ECO:0007669"/>
    <property type="project" value="UniProtKB-UniRule"/>
</dbReference>
<dbReference type="RefSeq" id="WP_157291628.1">
    <property type="nucleotide sequence ID" value="NZ_WQRF01000010.1"/>
</dbReference>
<dbReference type="PANTHER" id="PTHR30328:SF54">
    <property type="entry name" value="HTH-TYPE TRANSCRIPTIONAL REPRESSOR SCO4008"/>
    <property type="match status" value="1"/>
</dbReference>
<dbReference type="Pfam" id="PF00440">
    <property type="entry name" value="TetR_N"/>
    <property type="match status" value="1"/>
</dbReference>
<dbReference type="PROSITE" id="PS50977">
    <property type="entry name" value="HTH_TETR_2"/>
    <property type="match status" value="1"/>
</dbReference>
<dbReference type="Proteomes" id="UP000438106">
    <property type="component" value="Unassembled WGS sequence"/>
</dbReference>
<accession>A0A7X3K4X2</accession>
<keyword evidence="1 2" id="KW-0238">DNA-binding</keyword>
<organism evidence="4 5">
    <name type="scientific">Devosia marina</name>
    <dbReference type="NCBI Taxonomy" id="2683198"/>
    <lineage>
        <taxon>Bacteria</taxon>
        <taxon>Pseudomonadati</taxon>
        <taxon>Pseudomonadota</taxon>
        <taxon>Alphaproteobacteria</taxon>
        <taxon>Hyphomicrobiales</taxon>
        <taxon>Devosiaceae</taxon>
        <taxon>Devosia</taxon>
    </lineage>
</organism>
<comment type="caution">
    <text evidence="4">The sequence shown here is derived from an EMBL/GenBank/DDBJ whole genome shotgun (WGS) entry which is preliminary data.</text>
</comment>
<keyword evidence="5" id="KW-1185">Reference proteome</keyword>
<evidence type="ECO:0000259" key="3">
    <source>
        <dbReference type="PROSITE" id="PS50977"/>
    </source>
</evidence>
<dbReference type="Gene3D" id="1.10.357.10">
    <property type="entry name" value="Tetracycline Repressor, domain 2"/>
    <property type="match status" value="1"/>
</dbReference>
<dbReference type="InterPro" id="IPR036271">
    <property type="entry name" value="Tet_transcr_reg_TetR-rel_C_sf"/>
</dbReference>
<reference evidence="4 5" key="1">
    <citation type="submission" date="2019-12" db="EMBL/GenBank/DDBJ databases">
        <title>Devosia maris sp. nov., isolated from the deep seawater.</title>
        <authorList>
            <person name="Liu Y."/>
        </authorList>
    </citation>
    <scope>NUCLEOTIDE SEQUENCE [LARGE SCALE GENOMIC DNA]</scope>
    <source>
        <strain evidence="4 5">L53-10-65</strain>
    </source>
</reference>
<evidence type="ECO:0000256" key="2">
    <source>
        <dbReference type="PROSITE-ProRule" id="PRU00335"/>
    </source>
</evidence>